<dbReference type="Gene3D" id="1.20.1560.10">
    <property type="entry name" value="ABC transporter type 1, transmembrane domain"/>
    <property type="match status" value="1"/>
</dbReference>
<dbReference type="InterPro" id="IPR011527">
    <property type="entry name" value="ABC1_TM_dom"/>
</dbReference>
<dbReference type="FunFam" id="3.40.50.300:FF:000218">
    <property type="entry name" value="Multidrug ABC transporter ATP-binding protein"/>
    <property type="match status" value="1"/>
</dbReference>
<keyword evidence="2 8" id="KW-0812">Transmembrane</keyword>
<dbReference type="InterPro" id="IPR027417">
    <property type="entry name" value="P-loop_NTPase"/>
</dbReference>
<dbReference type="AlphaFoldDB" id="A0A7K0KIU6"/>
<feature type="transmembrane region" description="Helical" evidence="8">
    <location>
        <begin position="356"/>
        <end position="376"/>
    </location>
</feature>
<dbReference type="Pfam" id="PF00005">
    <property type="entry name" value="ABC_tran"/>
    <property type="match status" value="1"/>
</dbReference>
<dbReference type="GO" id="GO:0005524">
    <property type="term" value="F:ATP binding"/>
    <property type="evidence" value="ECO:0007669"/>
    <property type="project" value="UniProtKB-KW"/>
</dbReference>
<evidence type="ECO:0000256" key="5">
    <source>
        <dbReference type="ARBA" id="ARBA00022840"/>
    </source>
</evidence>
<comment type="caution">
    <text evidence="12">The sequence shown here is derived from an EMBL/GenBank/DDBJ whole genome shotgun (WGS) entry which is preliminary data.</text>
</comment>
<dbReference type="GO" id="GO:0005886">
    <property type="term" value="C:plasma membrane"/>
    <property type="evidence" value="ECO:0007669"/>
    <property type="project" value="UniProtKB-SubCell"/>
</dbReference>
<feature type="domain" description="Peptidase C39" evidence="11">
    <location>
        <begin position="51"/>
        <end position="175"/>
    </location>
</feature>
<keyword evidence="6 8" id="KW-1133">Transmembrane helix</keyword>
<dbReference type="EMBL" id="VUNG01000037">
    <property type="protein sequence ID" value="MST85400.1"/>
    <property type="molecule type" value="Genomic_DNA"/>
</dbReference>
<evidence type="ECO:0000259" key="9">
    <source>
        <dbReference type="PROSITE" id="PS50893"/>
    </source>
</evidence>
<dbReference type="CDD" id="cd18571">
    <property type="entry name" value="ABC_6TM_peptidase_like"/>
    <property type="match status" value="1"/>
</dbReference>
<proteinExistence type="predicted"/>
<dbReference type="GO" id="GO:0006508">
    <property type="term" value="P:proteolysis"/>
    <property type="evidence" value="ECO:0007669"/>
    <property type="project" value="InterPro"/>
</dbReference>
<dbReference type="Gene3D" id="3.40.50.300">
    <property type="entry name" value="P-loop containing nucleotide triphosphate hydrolases"/>
    <property type="match status" value="1"/>
</dbReference>
<keyword evidence="13" id="KW-1185">Reference proteome</keyword>
<keyword evidence="7 8" id="KW-0472">Membrane</keyword>
<dbReference type="InterPro" id="IPR003593">
    <property type="entry name" value="AAA+_ATPase"/>
</dbReference>
<dbReference type="GO" id="GO:0008233">
    <property type="term" value="F:peptidase activity"/>
    <property type="evidence" value="ECO:0007669"/>
    <property type="project" value="InterPro"/>
</dbReference>
<reference evidence="12 13" key="1">
    <citation type="submission" date="2019-08" db="EMBL/GenBank/DDBJ databases">
        <title>In-depth cultivation of the pig gut microbiome towards novel bacterial diversity and tailored functional studies.</title>
        <authorList>
            <person name="Wylensek D."/>
            <person name="Hitch T.C.A."/>
            <person name="Clavel T."/>
        </authorList>
    </citation>
    <scope>NUCLEOTIDE SEQUENCE [LARGE SCALE GENOMIC DNA]</scope>
    <source>
        <strain evidence="12 13">LKV-178-WT-2A</strain>
    </source>
</reference>
<evidence type="ECO:0000259" key="11">
    <source>
        <dbReference type="PROSITE" id="PS50990"/>
    </source>
</evidence>
<feature type="transmembrane region" description="Helical" evidence="8">
    <location>
        <begin position="251"/>
        <end position="275"/>
    </location>
</feature>
<evidence type="ECO:0000259" key="10">
    <source>
        <dbReference type="PROSITE" id="PS50929"/>
    </source>
</evidence>
<evidence type="ECO:0000256" key="7">
    <source>
        <dbReference type="ARBA" id="ARBA00023136"/>
    </source>
</evidence>
<feature type="transmembrane region" description="Helical" evidence="8">
    <location>
        <begin position="328"/>
        <end position="350"/>
    </location>
</feature>
<feature type="transmembrane region" description="Helical" evidence="8">
    <location>
        <begin position="217"/>
        <end position="239"/>
    </location>
</feature>
<dbReference type="SUPFAM" id="SSF52540">
    <property type="entry name" value="P-loop containing nucleoside triphosphate hydrolases"/>
    <property type="match status" value="1"/>
</dbReference>
<dbReference type="InterPro" id="IPR017871">
    <property type="entry name" value="ABC_transporter-like_CS"/>
</dbReference>
<evidence type="ECO:0000313" key="12">
    <source>
        <dbReference type="EMBL" id="MST85400.1"/>
    </source>
</evidence>
<keyword evidence="3" id="KW-0547">Nucleotide-binding</keyword>
<dbReference type="GO" id="GO:0016887">
    <property type="term" value="F:ATP hydrolysis activity"/>
    <property type="evidence" value="ECO:0007669"/>
    <property type="project" value="InterPro"/>
</dbReference>
<accession>A0A7K0KIU6</accession>
<dbReference type="PROSITE" id="PS50990">
    <property type="entry name" value="PEPTIDASE_C39"/>
    <property type="match status" value="1"/>
</dbReference>
<feature type="domain" description="ABC transporter" evidence="9">
    <location>
        <begin position="533"/>
        <end position="769"/>
    </location>
</feature>
<dbReference type="InterPro" id="IPR036640">
    <property type="entry name" value="ABC1_TM_sf"/>
</dbReference>
<feature type="transmembrane region" description="Helical" evidence="8">
    <location>
        <begin position="287"/>
        <end position="307"/>
    </location>
</feature>
<dbReference type="PANTHER" id="PTHR43394:SF1">
    <property type="entry name" value="ATP-BINDING CASSETTE SUB-FAMILY B MEMBER 10, MITOCHONDRIAL"/>
    <property type="match status" value="1"/>
</dbReference>
<feature type="domain" description="ABC transmembrane type-1" evidence="10">
    <location>
        <begin position="221"/>
        <end position="499"/>
    </location>
</feature>
<dbReference type="PROSITE" id="PS00211">
    <property type="entry name" value="ABC_TRANSPORTER_1"/>
    <property type="match status" value="1"/>
</dbReference>
<dbReference type="InterPro" id="IPR039421">
    <property type="entry name" value="Type_1_exporter"/>
</dbReference>
<evidence type="ECO:0000256" key="8">
    <source>
        <dbReference type="SAM" id="Phobius"/>
    </source>
</evidence>
<dbReference type="Pfam" id="PF00664">
    <property type="entry name" value="ABC_membrane"/>
    <property type="match status" value="1"/>
</dbReference>
<evidence type="ECO:0000256" key="1">
    <source>
        <dbReference type="ARBA" id="ARBA00004651"/>
    </source>
</evidence>
<dbReference type="Proteomes" id="UP000438914">
    <property type="component" value="Unassembled WGS sequence"/>
</dbReference>
<evidence type="ECO:0000313" key="13">
    <source>
        <dbReference type="Proteomes" id="UP000438914"/>
    </source>
</evidence>
<dbReference type="SMART" id="SM00382">
    <property type="entry name" value="AAA"/>
    <property type="match status" value="1"/>
</dbReference>
<dbReference type="InterPro" id="IPR003439">
    <property type="entry name" value="ABC_transporter-like_ATP-bd"/>
</dbReference>
<dbReference type="Pfam" id="PF03412">
    <property type="entry name" value="Peptidase_C39"/>
    <property type="match status" value="1"/>
</dbReference>
<dbReference type="PROSITE" id="PS50893">
    <property type="entry name" value="ABC_TRANSPORTER_2"/>
    <property type="match status" value="1"/>
</dbReference>
<organism evidence="12 13">
    <name type="scientific">Hallella mizrahii</name>
    <dbReference type="NCBI Taxonomy" id="2606637"/>
    <lineage>
        <taxon>Bacteria</taxon>
        <taxon>Pseudomonadati</taxon>
        <taxon>Bacteroidota</taxon>
        <taxon>Bacteroidia</taxon>
        <taxon>Bacteroidales</taxon>
        <taxon>Prevotellaceae</taxon>
        <taxon>Hallella</taxon>
    </lineage>
</organism>
<comment type="subcellular location">
    <subcellularLocation>
        <location evidence="1">Cell membrane</location>
        <topology evidence="1">Multi-pass membrane protein</topology>
    </subcellularLocation>
</comment>
<protein>
    <submittedName>
        <fullName evidence="12">Peptidase domain-containing ABC transporter</fullName>
    </submittedName>
</protein>
<sequence length="775" mass="88828">MALTICGAYALVCLLSSSIRISVHKDPLTILHHCNELITDKVFGHFPHELQTDSFDCGLACIRMILRYYGCRFTERELAAHSFVSRNGISMRDLSDTATYFGFKTQGARLSVDALQTHLRFPCILHWNQNHYVVCYKICGRAGHRRFYIADPASRNLVYKEDEFLKCWGCDNDSVHMGVALFLIPTEKLDAFKGRKEKAGRVGLRFLLSYFTRYRKGVMMVFITMLVISVLQLVAPLLMQISIDYGVNAHNLHVIQLLLLSQMVIFVSSLVVSMVRSWATLYMNTKISISLISDFLFKLLQMPFRFFDTRHTGDLLQRIRDNDRIQNFLTGSSMETLFSMVNFVVFAVILCFYDPRILLLFFWGNVCYVAWTQYFMRYRTSLDLKRFNSVADEQELLLQIVKGIGDIKLFNCEKQKRWQWERIQAEQFSIRVKNLTVAQVQQLGSVFFNQSTNILISYLACVEVVKGDLSLGMMMSISYIIGQISAPINNLIDFLTSFQFARLSMERLHEIQMQQDETDGKGGEKVTPQSMTIKMQNVDFSYSGAARNYVLQDFTLVIPAHKVTALVGASGVGKTTLLKLILGFYEPVHGKILVDGIDLHDIDCHQWRRMVGCVMQDGYIFSDDFLHNIALGEDRPDEEQVRKAARMANIDEYISSLPMGYLTRIGEDGQGLSQGQKQRLMIARAVYKDPQLLILDEATNSLDANNERDIVAHLETFYRQRTVIIVAHRLSTIRNADQIVVLNEGRVVEQGDHDSLMQAHSYYYRLVQNQLETIK</sequence>
<evidence type="ECO:0000256" key="2">
    <source>
        <dbReference type="ARBA" id="ARBA00022692"/>
    </source>
</evidence>
<dbReference type="PROSITE" id="PS50929">
    <property type="entry name" value="ABC_TM1F"/>
    <property type="match status" value="1"/>
</dbReference>
<keyword evidence="4" id="KW-0378">Hydrolase</keyword>
<name>A0A7K0KIU6_9BACT</name>
<keyword evidence="5" id="KW-0067">ATP-binding</keyword>
<dbReference type="InterPro" id="IPR005074">
    <property type="entry name" value="Peptidase_C39"/>
</dbReference>
<evidence type="ECO:0000256" key="6">
    <source>
        <dbReference type="ARBA" id="ARBA00022989"/>
    </source>
</evidence>
<dbReference type="GO" id="GO:0015421">
    <property type="term" value="F:ABC-type oligopeptide transporter activity"/>
    <property type="evidence" value="ECO:0007669"/>
    <property type="project" value="TreeGrafter"/>
</dbReference>
<dbReference type="SUPFAM" id="SSF90123">
    <property type="entry name" value="ABC transporter transmembrane region"/>
    <property type="match status" value="1"/>
</dbReference>
<dbReference type="Gene3D" id="3.90.70.10">
    <property type="entry name" value="Cysteine proteinases"/>
    <property type="match status" value="1"/>
</dbReference>
<gene>
    <name evidence="12" type="ORF">FYJ73_12120</name>
</gene>
<evidence type="ECO:0000256" key="4">
    <source>
        <dbReference type="ARBA" id="ARBA00022801"/>
    </source>
</evidence>
<dbReference type="PANTHER" id="PTHR43394">
    <property type="entry name" value="ATP-DEPENDENT PERMEASE MDL1, MITOCHONDRIAL"/>
    <property type="match status" value="1"/>
</dbReference>
<evidence type="ECO:0000256" key="3">
    <source>
        <dbReference type="ARBA" id="ARBA00022741"/>
    </source>
</evidence>